<keyword evidence="3" id="KW-1185">Reference proteome</keyword>
<evidence type="ECO:0000256" key="1">
    <source>
        <dbReference type="SAM" id="MobiDB-lite"/>
    </source>
</evidence>
<name>A0ABX5XRV0_9BACT</name>
<dbReference type="EMBL" id="CP036432">
    <property type="protein sequence ID" value="QDV83695.1"/>
    <property type="molecule type" value="Genomic_DNA"/>
</dbReference>
<accession>A0ABX5XRV0</accession>
<gene>
    <name evidence="2" type="ORF">TBK1r_26370</name>
</gene>
<feature type="region of interest" description="Disordered" evidence="1">
    <location>
        <begin position="1"/>
        <end position="43"/>
    </location>
</feature>
<reference evidence="2 3" key="1">
    <citation type="submission" date="2019-02" db="EMBL/GenBank/DDBJ databases">
        <title>Deep-cultivation of Planctomycetes and their phenomic and genomic characterization uncovers novel biology.</title>
        <authorList>
            <person name="Wiegand S."/>
            <person name="Jogler M."/>
            <person name="Boedeker C."/>
            <person name="Pinto D."/>
            <person name="Vollmers J."/>
            <person name="Rivas-Marin E."/>
            <person name="Kohn T."/>
            <person name="Peeters S.H."/>
            <person name="Heuer A."/>
            <person name="Rast P."/>
            <person name="Oberbeckmann S."/>
            <person name="Bunk B."/>
            <person name="Jeske O."/>
            <person name="Meyerdierks A."/>
            <person name="Storesund J.E."/>
            <person name="Kallscheuer N."/>
            <person name="Luecker S."/>
            <person name="Lage O.M."/>
            <person name="Pohl T."/>
            <person name="Merkel B.J."/>
            <person name="Hornburger P."/>
            <person name="Mueller R.-W."/>
            <person name="Bruemmer F."/>
            <person name="Labrenz M."/>
            <person name="Spormann A.M."/>
            <person name="Op den Camp H."/>
            <person name="Overmann J."/>
            <person name="Amann R."/>
            <person name="Jetten M.S.M."/>
            <person name="Mascher T."/>
            <person name="Medema M.H."/>
            <person name="Devos D.P."/>
            <person name="Kaster A.-K."/>
            <person name="Ovreas L."/>
            <person name="Rohde M."/>
            <person name="Galperin M.Y."/>
            <person name="Jogler C."/>
        </authorList>
    </citation>
    <scope>NUCLEOTIDE SEQUENCE [LARGE SCALE GENOMIC DNA]</scope>
    <source>
        <strain evidence="2 3">TBK1r</strain>
    </source>
</reference>
<evidence type="ECO:0000313" key="2">
    <source>
        <dbReference type="EMBL" id="QDV83695.1"/>
    </source>
</evidence>
<feature type="compositionally biased region" description="Polar residues" evidence="1">
    <location>
        <begin position="1"/>
        <end position="18"/>
    </location>
</feature>
<organism evidence="2 3">
    <name type="scientific">Stieleria magnilauensis</name>
    <dbReference type="NCBI Taxonomy" id="2527963"/>
    <lineage>
        <taxon>Bacteria</taxon>
        <taxon>Pseudomonadati</taxon>
        <taxon>Planctomycetota</taxon>
        <taxon>Planctomycetia</taxon>
        <taxon>Pirellulales</taxon>
        <taxon>Pirellulaceae</taxon>
        <taxon>Stieleria</taxon>
    </lineage>
</organism>
<dbReference type="Proteomes" id="UP000318081">
    <property type="component" value="Chromosome"/>
</dbReference>
<evidence type="ECO:0000313" key="3">
    <source>
        <dbReference type="Proteomes" id="UP000318081"/>
    </source>
</evidence>
<sequence>MQNQKKFPTSHHSPLTETKTADGTIHPGGTNYPFAALATKRVA</sequence>
<proteinExistence type="predicted"/>
<protein>
    <submittedName>
        <fullName evidence="2">Uncharacterized protein</fullName>
    </submittedName>
</protein>